<evidence type="ECO:0000256" key="3">
    <source>
        <dbReference type="ARBA" id="ARBA00022475"/>
    </source>
</evidence>
<accession>A0ABS3VRZ0</accession>
<evidence type="ECO:0000256" key="6">
    <source>
        <dbReference type="ARBA" id="ARBA00023136"/>
    </source>
</evidence>
<dbReference type="Pfam" id="PF19053">
    <property type="entry name" value="EccD"/>
    <property type="match status" value="1"/>
</dbReference>
<proteinExistence type="inferred from homology"/>
<dbReference type="RefSeq" id="WP_208814208.1">
    <property type="nucleotide sequence ID" value="NZ_WVUH01000115.1"/>
</dbReference>
<feature type="transmembrane region" description="Helical" evidence="7">
    <location>
        <begin position="206"/>
        <end position="226"/>
    </location>
</feature>
<feature type="transmembrane region" description="Helical" evidence="7">
    <location>
        <begin position="149"/>
        <end position="167"/>
    </location>
</feature>
<sequence length="462" mass="47296">MSASPPSDLCRVVVVTPVRSAELAVPANVALADLVPPLVAHLHRDGTDDDWASGGVVVQRLGEDPLDEDRTPAALGLRDGDTLYLRPRAVPMPALAYDDLIDGVATRLRERAGRWSSTTTRRLLLGVALATLALGLAVVLLAGPVFWRAVTAGLVSVGLLAAALAAARSFGDRGAAFVLSAASVGYGAAGGLLALVAVAGPDIGPAHVLATAATATALTVLAGVATGEARPMVLGLGMLGLAAVLAGLLATLTPLTPVQTAAIVATLTLLLSSIIPSLAFWLAGLRLPDLPATAEEISQDTPGMAEEVLTRRTHRAEDYVTALYVAAGLISGAALTWLTATRGWAPVALAVAMCGLLALRFRMLTHIGQRLAVLVPAVYGAGLLVLRVARTVSPSLRLSLVVTALLLAGCGALAAARVLPRRRVRPHWGRAAELLESLTGAMLVPLLLAVLGIFGLVRGLGG</sequence>
<evidence type="ECO:0000313" key="10">
    <source>
        <dbReference type="Proteomes" id="UP000823521"/>
    </source>
</evidence>
<name>A0ABS3VRZ0_MICEH</name>
<feature type="transmembrane region" description="Helical" evidence="7">
    <location>
        <begin position="343"/>
        <end position="359"/>
    </location>
</feature>
<evidence type="ECO:0000256" key="4">
    <source>
        <dbReference type="ARBA" id="ARBA00022692"/>
    </source>
</evidence>
<feature type="transmembrane region" description="Helical" evidence="7">
    <location>
        <begin position="395"/>
        <end position="416"/>
    </location>
</feature>
<comment type="caution">
    <text evidence="9">The sequence shown here is derived from an EMBL/GenBank/DDBJ whole genome shotgun (WGS) entry which is preliminary data.</text>
</comment>
<feature type="transmembrane region" description="Helical" evidence="7">
    <location>
        <begin position="437"/>
        <end position="457"/>
    </location>
</feature>
<feature type="transmembrane region" description="Helical" evidence="7">
    <location>
        <begin position="319"/>
        <end position="337"/>
    </location>
</feature>
<feature type="transmembrane region" description="Helical" evidence="7">
    <location>
        <begin position="174"/>
        <end position="200"/>
    </location>
</feature>
<comment type="subcellular location">
    <subcellularLocation>
        <location evidence="1">Cell membrane</location>
        <topology evidence="1">Multi-pass membrane protein</topology>
    </subcellularLocation>
</comment>
<dbReference type="Pfam" id="PF08817">
    <property type="entry name" value="YukD"/>
    <property type="match status" value="1"/>
</dbReference>
<evidence type="ECO:0000256" key="1">
    <source>
        <dbReference type="ARBA" id="ARBA00004651"/>
    </source>
</evidence>
<dbReference type="NCBIfam" id="TIGR03920">
    <property type="entry name" value="T7SS_EccD"/>
    <property type="match status" value="1"/>
</dbReference>
<keyword evidence="4 7" id="KW-0812">Transmembrane</keyword>
<evidence type="ECO:0000313" key="9">
    <source>
        <dbReference type="EMBL" id="MBO4207312.1"/>
    </source>
</evidence>
<evidence type="ECO:0000256" key="7">
    <source>
        <dbReference type="SAM" id="Phobius"/>
    </source>
</evidence>
<evidence type="ECO:0000256" key="2">
    <source>
        <dbReference type="ARBA" id="ARBA00006162"/>
    </source>
</evidence>
<keyword evidence="3" id="KW-1003">Cell membrane</keyword>
<dbReference type="EMBL" id="WVUH01000115">
    <property type="protein sequence ID" value="MBO4207312.1"/>
    <property type="molecule type" value="Genomic_DNA"/>
</dbReference>
<feature type="domain" description="EccD-like transmembrane" evidence="8">
    <location>
        <begin position="120"/>
        <end position="460"/>
    </location>
</feature>
<feature type="transmembrane region" description="Helical" evidence="7">
    <location>
        <begin position="123"/>
        <end position="143"/>
    </location>
</feature>
<gene>
    <name evidence="9" type="primary">eccD</name>
    <name evidence="9" type="ORF">GSF22_15020</name>
</gene>
<dbReference type="InterPro" id="IPR024962">
    <property type="entry name" value="YukD-like"/>
</dbReference>
<dbReference type="PIRSF" id="PIRSF017804">
    <property type="entry name" value="Secretion_EccD1"/>
    <property type="match status" value="1"/>
</dbReference>
<organism evidence="9 10">
    <name type="scientific">Micromonospora echinofusca</name>
    <dbReference type="NCBI Taxonomy" id="47858"/>
    <lineage>
        <taxon>Bacteria</taxon>
        <taxon>Bacillati</taxon>
        <taxon>Actinomycetota</taxon>
        <taxon>Actinomycetes</taxon>
        <taxon>Micromonosporales</taxon>
        <taxon>Micromonosporaceae</taxon>
        <taxon>Micromonospora</taxon>
    </lineage>
</organism>
<dbReference type="InterPro" id="IPR006707">
    <property type="entry name" value="T7SS_EccD"/>
</dbReference>
<comment type="similarity">
    <text evidence="2">Belongs to the EccD/Snm4 family.</text>
</comment>
<keyword evidence="10" id="KW-1185">Reference proteome</keyword>
<evidence type="ECO:0000256" key="5">
    <source>
        <dbReference type="ARBA" id="ARBA00022989"/>
    </source>
</evidence>
<protein>
    <submittedName>
        <fullName evidence="9">Type VII secretion integral membrane protein EccD</fullName>
    </submittedName>
</protein>
<dbReference type="Gene3D" id="3.10.20.90">
    <property type="entry name" value="Phosphatidylinositol 3-kinase Catalytic Subunit, Chain A, domain 1"/>
    <property type="match status" value="1"/>
</dbReference>
<keyword evidence="5 7" id="KW-1133">Transmembrane helix</keyword>
<keyword evidence="6 7" id="KW-0472">Membrane</keyword>
<dbReference type="InterPro" id="IPR044049">
    <property type="entry name" value="EccD_transm"/>
</dbReference>
<evidence type="ECO:0000259" key="8">
    <source>
        <dbReference type="Pfam" id="PF19053"/>
    </source>
</evidence>
<feature type="transmembrane region" description="Helical" evidence="7">
    <location>
        <begin position="261"/>
        <end position="283"/>
    </location>
</feature>
<dbReference type="Proteomes" id="UP000823521">
    <property type="component" value="Unassembled WGS sequence"/>
</dbReference>
<feature type="transmembrane region" description="Helical" evidence="7">
    <location>
        <begin position="233"/>
        <end position="255"/>
    </location>
</feature>
<feature type="transmembrane region" description="Helical" evidence="7">
    <location>
        <begin position="371"/>
        <end position="389"/>
    </location>
</feature>
<reference evidence="9 10" key="1">
    <citation type="submission" date="2019-12" db="EMBL/GenBank/DDBJ databases">
        <title>Whole genome sequencing of endophytic Actinobacterium Micromonospora sp. MPMI6T.</title>
        <authorList>
            <person name="Evv R."/>
            <person name="Podile A.R."/>
        </authorList>
    </citation>
    <scope>NUCLEOTIDE SEQUENCE [LARGE SCALE GENOMIC DNA]</scope>
    <source>
        <strain evidence="9 10">MPMI6</strain>
    </source>
</reference>